<keyword evidence="2" id="KW-1185">Reference proteome</keyword>
<dbReference type="AlphaFoldDB" id="A0AAF0QNA1"/>
<organism evidence="1 2">
    <name type="scientific">Solanum verrucosum</name>
    <dbReference type="NCBI Taxonomy" id="315347"/>
    <lineage>
        <taxon>Eukaryota</taxon>
        <taxon>Viridiplantae</taxon>
        <taxon>Streptophyta</taxon>
        <taxon>Embryophyta</taxon>
        <taxon>Tracheophyta</taxon>
        <taxon>Spermatophyta</taxon>
        <taxon>Magnoliopsida</taxon>
        <taxon>eudicotyledons</taxon>
        <taxon>Gunneridae</taxon>
        <taxon>Pentapetalae</taxon>
        <taxon>asterids</taxon>
        <taxon>lamiids</taxon>
        <taxon>Solanales</taxon>
        <taxon>Solanaceae</taxon>
        <taxon>Solanoideae</taxon>
        <taxon>Solaneae</taxon>
        <taxon>Solanum</taxon>
    </lineage>
</organism>
<feature type="non-terminal residue" evidence="1">
    <location>
        <position position="1"/>
    </location>
</feature>
<protein>
    <submittedName>
        <fullName evidence="1">Uncharacterized protein</fullName>
    </submittedName>
</protein>
<sequence length="108" mass="12140">AELRKTDTTASNHGLDQHNTLGFKTKELQLLHKKDFLQPMELQFGGESDNLPQLTLSRVQLSTASLLLPALHQSSLVPVDHYAPTVPPLAPHYVVLLFFLYCPALWCY</sequence>
<evidence type="ECO:0000313" key="1">
    <source>
        <dbReference type="EMBL" id="WMV27044.1"/>
    </source>
</evidence>
<dbReference type="EMBL" id="CP133615">
    <property type="protein sequence ID" value="WMV27044.1"/>
    <property type="molecule type" value="Genomic_DNA"/>
</dbReference>
<reference evidence="1" key="1">
    <citation type="submission" date="2023-08" db="EMBL/GenBank/DDBJ databases">
        <title>A de novo genome assembly of Solanum verrucosum Schlechtendal, a Mexican diploid species geographically isolated from the other diploid A-genome species in potato relatives.</title>
        <authorList>
            <person name="Hosaka K."/>
        </authorList>
    </citation>
    <scope>NUCLEOTIDE SEQUENCE</scope>
    <source>
        <tissue evidence="1">Young leaves</tissue>
    </source>
</reference>
<gene>
    <name evidence="1" type="ORF">MTR67_020429</name>
</gene>
<name>A0AAF0QNA1_SOLVR</name>
<evidence type="ECO:0000313" key="2">
    <source>
        <dbReference type="Proteomes" id="UP001234989"/>
    </source>
</evidence>
<dbReference type="Proteomes" id="UP001234989">
    <property type="component" value="Chromosome 4"/>
</dbReference>
<proteinExistence type="predicted"/>
<accession>A0AAF0QNA1</accession>